<dbReference type="Proteomes" id="UP000018348">
    <property type="component" value="Unassembled WGS sequence"/>
</dbReference>
<sequence length="37" mass="4133">MKVMMGMIFLPHYLGEMTPLSGMVRMIVSRVGMGMTV</sequence>
<accession>T2IA62</accession>
<evidence type="ECO:0000313" key="1">
    <source>
        <dbReference type="EMBL" id="CCQ49717.1"/>
    </source>
</evidence>
<name>T2IA62_CROWT</name>
<evidence type="ECO:0000313" key="2">
    <source>
        <dbReference type="Proteomes" id="UP000018348"/>
    </source>
</evidence>
<comment type="caution">
    <text evidence="1">The sequence shown here is derived from an EMBL/GenBank/DDBJ whole genome shotgun (WGS) entry which is preliminary data.</text>
</comment>
<protein>
    <submittedName>
        <fullName evidence="1">Uncharacterized protein</fullName>
    </submittedName>
</protein>
<dbReference type="AlphaFoldDB" id="T2IA62"/>
<dbReference type="EMBL" id="CAQK01000178">
    <property type="protein sequence ID" value="CCQ49717.1"/>
    <property type="molecule type" value="Genomic_DNA"/>
</dbReference>
<gene>
    <name evidence="1" type="ORF">CWATWH8502_3792</name>
</gene>
<organism evidence="1 2">
    <name type="scientific">Crocosphaera watsonii WH 8502</name>
    <dbReference type="NCBI Taxonomy" id="423474"/>
    <lineage>
        <taxon>Bacteria</taxon>
        <taxon>Bacillati</taxon>
        <taxon>Cyanobacteriota</taxon>
        <taxon>Cyanophyceae</taxon>
        <taxon>Oscillatoriophycideae</taxon>
        <taxon>Chroococcales</taxon>
        <taxon>Aphanothecaceae</taxon>
        <taxon>Crocosphaera</taxon>
    </lineage>
</organism>
<reference evidence="1 2" key="2">
    <citation type="submission" date="2013-09" db="EMBL/GenBank/DDBJ databases">
        <title>Whole genome comparison of six Crocosphaera watsonii strains with differing phenotypes.</title>
        <authorList>
            <person name="Bench S.R."/>
            <person name="Heller P."/>
            <person name="Frank I."/>
            <person name="Arciniega M."/>
            <person name="Shilova I.N."/>
            <person name="Zehr J.P."/>
        </authorList>
    </citation>
    <scope>NUCLEOTIDE SEQUENCE [LARGE SCALE GENOMIC DNA]</scope>
    <source>
        <strain evidence="1 2">WH 8502</strain>
    </source>
</reference>
<proteinExistence type="predicted"/>
<reference evidence="1 2" key="1">
    <citation type="submission" date="2013-01" db="EMBL/GenBank/DDBJ databases">
        <authorList>
            <person name="Bench S."/>
        </authorList>
    </citation>
    <scope>NUCLEOTIDE SEQUENCE [LARGE SCALE GENOMIC DNA]</scope>
    <source>
        <strain evidence="1 2">WH 8502</strain>
    </source>
</reference>